<dbReference type="AlphaFoldDB" id="A0A6P2GUJ1"/>
<dbReference type="EMBL" id="CABVPY010000001">
    <property type="protein sequence ID" value="VWB08175.1"/>
    <property type="molecule type" value="Genomic_DNA"/>
</dbReference>
<accession>A0A6P2GUJ1</accession>
<name>A0A6P2GUJ1_BURL3</name>
<sequence>MADTTGPISTLPGAHHSVPAGAMCDDHPDRPATHRVQGETDSFGSELNDMCDECYAEYKAAMAETAAERATGRCDWCDRHATDLRSARDYDEGSYGRVYDVCAACRKRQNDDLQEELDRYYD</sequence>
<feature type="region of interest" description="Disordered" evidence="1">
    <location>
        <begin position="1"/>
        <end position="43"/>
    </location>
</feature>
<reference evidence="2 3" key="1">
    <citation type="submission" date="2019-09" db="EMBL/GenBank/DDBJ databases">
        <authorList>
            <person name="Depoorter E."/>
        </authorList>
    </citation>
    <scope>NUCLEOTIDE SEQUENCE [LARGE SCALE GENOMIC DNA]</scope>
    <source>
        <strain evidence="2">LMG 6863</strain>
    </source>
</reference>
<evidence type="ECO:0000313" key="2">
    <source>
        <dbReference type="EMBL" id="VWB08175.1"/>
    </source>
</evidence>
<protein>
    <submittedName>
        <fullName evidence="2">Uncharacterized protein</fullName>
    </submittedName>
</protein>
<feature type="compositionally biased region" description="Basic and acidic residues" evidence="1">
    <location>
        <begin position="24"/>
        <end position="38"/>
    </location>
</feature>
<dbReference type="RefSeq" id="WP_174936789.1">
    <property type="nucleotide sequence ID" value="NZ_CABVPY010000001.1"/>
</dbReference>
<evidence type="ECO:0000256" key="1">
    <source>
        <dbReference type="SAM" id="MobiDB-lite"/>
    </source>
</evidence>
<gene>
    <name evidence="2" type="ORF">BLA6863_00204</name>
</gene>
<organism evidence="2 3">
    <name type="scientific">Burkholderia lata (strain ATCC 17760 / DSM 23089 / LMG 22485 / NCIMB 9086 / R18194 / 383)</name>
    <dbReference type="NCBI Taxonomy" id="482957"/>
    <lineage>
        <taxon>Bacteria</taxon>
        <taxon>Pseudomonadati</taxon>
        <taxon>Pseudomonadota</taxon>
        <taxon>Betaproteobacteria</taxon>
        <taxon>Burkholderiales</taxon>
        <taxon>Burkholderiaceae</taxon>
        <taxon>Burkholderia</taxon>
        <taxon>Burkholderia cepacia complex</taxon>
    </lineage>
</organism>
<dbReference type="Proteomes" id="UP000494170">
    <property type="component" value="Unassembled WGS sequence"/>
</dbReference>
<proteinExistence type="predicted"/>
<evidence type="ECO:0000313" key="3">
    <source>
        <dbReference type="Proteomes" id="UP000494170"/>
    </source>
</evidence>